<dbReference type="CDD" id="cd06578">
    <property type="entry name" value="HemD"/>
    <property type="match status" value="1"/>
</dbReference>
<reference evidence="11 12" key="1">
    <citation type="submission" date="2019-03" db="EMBL/GenBank/DDBJ databases">
        <title>Genomic Encyclopedia of Type Strains, Phase IV (KMG-IV): sequencing the most valuable type-strain genomes for metagenomic binning, comparative biology and taxonomic classification.</title>
        <authorList>
            <person name="Goeker M."/>
        </authorList>
    </citation>
    <scope>NUCLEOTIDE SEQUENCE [LARGE SCALE GENOMIC DNA]</scope>
    <source>
        <strain evidence="11 12">DSM 25894</strain>
    </source>
</reference>
<evidence type="ECO:0000256" key="6">
    <source>
        <dbReference type="ARBA" id="ARBA00037589"/>
    </source>
</evidence>
<feature type="domain" description="Tetrapyrrole biosynthesis uroporphyrinogen III synthase" evidence="10">
    <location>
        <begin position="22"/>
        <end position="247"/>
    </location>
</feature>
<comment type="caution">
    <text evidence="11">The sequence shown here is derived from an EMBL/GenBank/DDBJ whole genome shotgun (WGS) entry which is preliminary data.</text>
</comment>
<evidence type="ECO:0000256" key="4">
    <source>
        <dbReference type="ARBA" id="ARBA00023239"/>
    </source>
</evidence>
<dbReference type="EC" id="4.2.1.75" evidence="3 9"/>
<dbReference type="GO" id="GO:0006780">
    <property type="term" value="P:uroporphyrinogen III biosynthetic process"/>
    <property type="evidence" value="ECO:0007669"/>
    <property type="project" value="UniProtKB-UniRule"/>
</dbReference>
<dbReference type="InterPro" id="IPR003754">
    <property type="entry name" value="4pyrrol_synth_uPrphyn_synth"/>
</dbReference>
<dbReference type="AlphaFoldDB" id="A0A4R3NCE0"/>
<protein>
    <recommendedName>
        <fullName evidence="7 9">Uroporphyrinogen-III synthase</fullName>
        <ecNumber evidence="3 9">4.2.1.75</ecNumber>
    </recommendedName>
</protein>
<comment type="catalytic activity">
    <reaction evidence="8 9">
        <text>hydroxymethylbilane = uroporphyrinogen III + H2O</text>
        <dbReference type="Rhea" id="RHEA:18965"/>
        <dbReference type="ChEBI" id="CHEBI:15377"/>
        <dbReference type="ChEBI" id="CHEBI:57308"/>
        <dbReference type="ChEBI" id="CHEBI:57845"/>
        <dbReference type="EC" id="4.2.1.75"/>
    </reaction>
</comment>
<evidence type="ECO:0000256" key="1">
    <source>
        <dbReference type="ARBA" id="ARBA00004772"/>
    </source>
</evidence>
<dbReference type="GO" id="GO:0006782">
    <property type="term" value="P:protoporphyrinogen IX biosynthetic process"/>
    <property type="evidence" value="ECO:0007669"/>
    <property type="project" value="UniProtKB-UniRule"/>
</dbReference>
<dbReference type="InterPro" id="IPR036108">
    <property type="entry name" value="4pyrrol_syn_uPrphyn_synt_sf"/>
</dbReference>
<evidence type="ECO:0000259" key="10">
    <source>
        <dbReference type="Pfam" id="PF02602"/>
    </source>
</evidence>
<comment type="pathway">
    <text evidence="1 9">Porphyrin-containing compound metabolism; protoporphyrin-IX biosynthesis; coproporphyrinogen-III from 5-aminolevulinate: step 3/4.</text>
</comment>
<evidence type="ECO:0000256" key="5">
    <source>
        <dbReference type="ARBA" id="ARBA00023244"/>
    </source>
</evidence>
<dbReference type="PANTHER" id="PTHR38042">
    <property type="entry name" value="UROPORPHYRINOGEN-III SYNTHASE, CHLOROPLASTIC"/>
    <property type="match status" value="1"/>
</dbReference>
<organism evidence="11 12">
    <name type="scientific">Melghiribacillus thermohalophilus</name>
    <dbReference type="NCBI Taxonomy" id="1324956"/>
    <lineage>
        <taxon>Bacteria</taxon>
        <taxon>Bacillati</taxon>
        <taxon>Bacillota</taxon>
        <taxon>Bacilli</taxon>
        <taxon>Bacillales</taxon>
        <taxon>Bacillaceae</taxon>
        <taxon>Melghiribacillus</taxon>
    </lineage>
</organism>
<evidence type="ECO:0000256" key="2">
    <source>
        <dbReference type="ARBA" id="ARBA00008133"/>
    </source>
</evidence>
<sequence length="258" mass="29373">MTAFPLENKRILVTRGKKQSSAMAEKIKAYGGIPVEVPLLTFDRVTHSEHEHILKSIKQFDWIVFTSVNGVKYFFEHLNLYGIPHESLLHLRIASIGAKTSEAVKSFGLKIDFEPGSYHADTFGKEFLEKFHPDHILFVRGNLSRPTLPEYFKKQQVKYTPITVYQTIANLESKDELQRQLKSNLDVLTFTSPSSIDAFFELGEDGVTEQHLHTLCLCIGPTTRDRAIERGFVRILVPGEYTAAGMIHSLVQYFRKEG</sequence>
<keyword evidence="5 9" id="KW-0627">Porphyrin biosynthesis</keyword>
<evidence type="ECO:0000256" key="7">
    <source>
        <dbReference type="ARBA" id="ARBA00040167"/>
    </source>
</evidence>
<evidence type="ECO:0000313" key="12">
    <source>
        <dbReference type="Proteomes" id="UP000294650"/>
    </source>
</evidence>
<dbReference type="SUPFAM" id="SSF69618">
    <property type="entry name" value="HemD-like"/>
    <property type="match status" value="1"/>
</dbReference>
<dbReference type="EMBL" id="SMAN01000001">
    <property type="protein sequence ID" value="TCT27144.1"/>
    <property type="molecule type" value="Genomic_DNA"/>
</dbReference>
<keyword evidence="12" id="KW-1185">Reference proteome</keyword>
<evidence type="ECO:0000256" key="3">
    <source>
        <dbReference type="ARBA" id="ARBA00013109"/>
    </source>
</evidence>
<dbReference type="PANTHER" id="PTHR38042:SF1">
    <property type="entry name" value="UROPORPHYRINOGEN-III SYNTHASE, CHLOROPLASTIC"/>
    <property type="match status" value="1"/>
</dbReference>
<name>A0A4R3NCE0_9BACI</name>
<dbReference type="RefSeq" id="WP_132370631.1">
    <property type="nucleotide sequence ID" value="NZ_SMAN01000001.1"/>
</dbReference>
<proteinExistence type="inferred from homology"/>
<dbReference type="Proteomes" id="UP000294650">
    <property type="component" value="Unassembled WGS sequence"/>
</dbReference>
<dbReference type="Pfam" id="PF02602">
    <property type="entry name" value="HEM4"/>
    <property type="match status" value="1"/>
</dbReference>
<gene>
    <name evidence="11" type="ORF">EDD68_101513</name>
</gene>
<comment type="function">
    <text evidence="6 9">Catalyzes cyclization of the linear tetrapyrrole, hydroxymethylbilane, to the macrocyclic uroporphyrinogen III.</text>
</comment>
<evidence type="ECO:0000313" key="11">
    <source>
        <dbReference type="EMBL" id="TCT27144.1"/>
    </source>
</evidence>
<dbReference type="InterPro" id="IPR039793">
    <property type="entry name" value="UROS/Hem4"/>
</dbReference>
<dbReference type="GO" id="GO:0004852">
    <property type="term" value="F:uroporphyrinogen-III synthase activity"/>
    <property type="evidence" value="ECO:0007669"/>
    <property type="project" value="UniProtKB-UniRule"/>
</dbReference>
<dbReference type="UniPathway" id="UPA00251">
    <property type="reaction ID" value="UER00320"/>
</dbReference>
<accession>A0A4R3NCE0</accession>
<comment type="similarity">
    <text evidence="2 9">Belongs to the uroporphyrinogen-III synthase family.</text>
</comment>
<evidence type="ECO:0000256" key="9">
    <source>
        <dbReference type="RuleBase" id="RU366031"/>
    </source>
</evidence>
<dbReference type="OrthoDB" id="9815856at2"/>
<evidence type="ECO:0000256" key="8">
    <source>
        <dbReference type="ARBA" id="ARBA00048617"/>
    </source>
</evidence>
<dbReference type="Gene3D" id="3.40.50.10090">
    <property type="match status" value="2"/>
</dbReference>
<keyword evidence="4 9" id="KW-0456">Lyase</keyword>